<evidence type="ECO:0000313" key="5">
    <source>
        <dbReference type="EMBL" id="GGB85194.1"/>
    </source>
</evidence>
<dbReference type="AlphaFoldDB" id="A0A6I3SWP4"/>
<evidence type="ECO:0000313" key="8">
    <source>
        <dbReference type="Proteomes" id="UP000622638"/>
    </source>
</evidence>
<evidence type="ECO:0000256" key="2">
    <source>
        <dbReference type="PROSITE-ProRule" id="PRU00169"/>
    </source>
</evidence>
<keyword evidence="1 2" id="KW-0597">Phosphoprotein</keyword>
<organism evidence="6 7">
    <name type="scientific">Pseudoduganella buxea</name>
    <dbReference type="NCBI Taxonomy" id="1949069"/>
    <lineage>
        <taxon>Bacteria</taxon>
        <taxon>Pseudomonadati</taxon>
        <taxon>Pseudomonadota</taxon>
        <taxon>Betaproteobacteria</taxon>
        <taxon>Burkholderiales</taxon>
        <taxon>Oxalobacteraceae</taxon>
        <taxon>Telluria group</taxon>
        <taxon>Pseudoduganella</taxon>
    </lineage>
</organism>
<dbReference type="PROSITE" id="PS50110">
    <property type="entry name" value="RESPONSE_REGULATORY"/>
    <property type="match status" value="1"/>
</dbReference>
<keyword evidence="8" id="KW-1185">Reference proteome</keyword>
<evidence type="ECO:0000256" key="1">
    <source>
        <dbReference type="ARBA" id="ARBA00022553"/>
    </source>
</evidence>
<dbReference type="GO" id="GO:0000160">
    <property type="term" value="P:phosphorelay signal transduction system"/>
    <property type="evidence" value="ECO:0007669"/>
    <property type="project" value="InterPro"/>
</dbReference>
<feature type="transmembrane region" description="Helical" evidence="3">
    <location>
        <begin position="6"/>
        <end position="31"/>
    </location>
</feature>
<dbReference type="Pfam" id="PF00072">
    <property type="entry name" value="Response_reg"/>
    <property type="match status" value="1"/>
</dbReference>
<gene>
    <name evidence="5" type="ORF">GCM10011572_03920</name>
    <name evidence="6" type="ORF">GM672_10320</name>
</gene>
<feature type="domain" description="Response regulatory" evidence="4">
    <location>
        <begin position="110"/>
        <end position="223"/>
    </location>
</feature>
<protein>
    <submittedName>
        <fullName evidence="6">Response regulator</fullName>
    </submittedName>
</protein>
<dbReference type="Proteomes" id="UP000430634">
    <property type="component" value="Unassembled WGS sequence"/>
</dbReference>
<dbReference type="PANTHER" id="PTHR44591">
    <property type="entry name" value="STRESS RESPONSE REGULATOR PROTEIN 1"/>
    <property type="match status" value="1"/>
</dbReference>
<feature type="modified residue" description="4-aspartylphosphate" evidence="2">
    <location>
        <position position="159"/>
    </location>
</feature>
<dbReference type="OrthoDB" id="9180348at2"/>
<dbReference type="RefSeq" id="WP_155470441.1">
    <property type="nucleotide sequence ID" value="NZ_BMKG01000001.1"/>
</dbReference>
<evidence type="ECO:0000259" key="4">
    <source>
        <dbReference type="PROSITE" id="PS50110"/>
    </source>
</evidence>
<sequence length="227" mass="24501">MTFDDFIRLVQACTALVAAVAWPLVVLFVLVRFTPALKDFLLDLGELSFKGGGFEASARRVKEEVKAGLVAAEVGRTAEAAPTLRQASQAASAATDAVNTRTIRRAQGATALWVDDRPDNNRLERQSFETLGMSFVLATSTEEALRETARRKFDVIISDMGRPPDARAGYTLLRALRERGDTTPYVIYAGSNAAAHQEEARRAGALGATNRASELFALVLSALDGRA</sequence>
<keyword evidence="3" id="KW-0812">Transmembrane</keyword>
<proteinExistence type="predicted"/>
<dbReference type="EMBL" id="BMKG01000001">
    <property type="protein sequence ID" value="GGB85194.1"/>
    <property type="molecule type" value="Genomic_DNA"/>
</dbReference>
<reference evidence="6 7" key="3">
    <citation type="submission" date="2019-11" db="EMBL/GenBank/DDBJ databases">
        <title>Type strains purchased from KCTC, JCM and DSMZ.</title>
        <authorList>
            <person name="Lu H."/>
        </authorList>
    </citation>
    <scope>NUCLEOTIDE SEQUENCE [LARGE SCALE GENOMIC DNA]</scope>
    <source>
        <strain evidence="6 7">KCTC 52429</strain>
    </source>
</reference>
<dbReference type="SUPFAM" id="SSF52172">
    <property type="entry name" value="CheY-like"/>
    <property type="match status" value="1"/>
</dbReference>
<name>A0A6I3SWP4_9BURK</name>
<dbReference type="InterPro" id="IPR001789">
    <property type="entry name" value="Sig_transdc_resp-reg_receiver"/>
</dbReference>
<dbReference type="Gene3D" id="3.40.50.2300">
    <property type="match status" value="1"/>
</dbReference>
<comment type="caution">
    <text evidence="6">The sequence shown here is derived from an EMBL/GenBank/DDBJ whole genome shotgun (WGS) entry which is preliminary data.</text>
</comment>
<dbReference type="CDD" id="cd00156">
    <property type="entry name" value="REC"/>
    <property type="match status" value="1"/>
</dbReference>
<accession>A0A6I3SWP4</accession>
<evidence type="ECO:0000256" key="3">
    <source>
        <dbReference type="SAM" id="Phobius"/>
    </source>
</evidence>
<reference evidence="5" key="1">
    <citation type="journal article" date="2014" name="Int. J. Syst. Evol. Microbiol.">
        <title>Complete genome of a new Firmicutes species belonging to the dominant human colonic microbiota ('Ruminococcus bicirculans') reveals two chromosomes and a selective capacity to utilize plant glucans.</title>
        <authorList>
            <consortium name="NISC Comparative Sequencing Program"/>
            <person name="Wegmann U."/>
            <person name="Louis P."/>
            <person name="Goesmann A."/>
            <person name="Henrissat B."/>
            <person name="Duncan S.H."/>
            <person name="Flint H.J."/>
        </authorList>
    </citation>
    <scope>NUCLEOTIDE SEQUENCE</scope>
    <source>
        <strain evidence="5">CGMCC 1.15931</strain>
    </source>
</reference>
<keyword evidence="3" id="KW-0472">Membrane</keyword>
<keyword evidence="3" id="KW-1133">Transmembrane helix</keyword>
<reference evidence="5" key="4">
    <citation type="submission" date="2024-05" db="EMBL/GenBank/DDBJ databases">
        <authorList>
            <person name="Sun Q."/>
            <person name="Zhou Y."/>
        </authorList>
    </citation>
    <scope>NUCLEOTIDE SEQUENCE</scope>
    <source>
        <strain evidence="5">CGMCC 1.15931</strain>
    </source>
</reference>
<dbReference type="EMBL" id="WNKZ01000022">
    <property type="protein sequence ID" value="MTV53125.1"/>
    <property type="molecule type" value="Genomic_DNA"/>
</dbReference>
<evidence type="ECO:0000313" key="7">
    <source>
        <dbReference type="Proteomes" id="UP000430634"/>
    </source>
</evidence>
<evidence type="ECO:0000313" key="6">
    <source>
        <dbReference type="EMBL" id="MTV53125.1"/>
    </source>
</evidence>
<dbReference type="PANTHER" id="PTHR44591:SF3">
    <property type="entry name" value="RESPONSE REGULATORY DOMAIN-CONTAINING PROTEIN"/>
    <property type="match status" value="1"/>
</dbReference>
<dbReference type="Proteomes" id="UP000622638">
    <property type="component" value="Unassembled WGS sequence"/>
</dbReference>
<dbReference type="SMART" id="SM00448">
    <property type="entry name" value="REC"/>
    <property type="match status" value="1"/>
</dbReference>
<dbReference type="InterPro" id="IPR050595">
    <property type="entry name" value="Bact_response_regulator"/>
</dbReference>
<reference evidence="8" key="2">
    <citation type="journal article" date="2019" name="Int. J. Syst. Evol. Microbiol.">
        <title>The Global Catalogue of Microorganisms (GCM) 10K type strain sequencing project: providing services to taxonomists for standard genome sequencing and annotation.</title>
        <authorList>
            <consortium name="The Broad Institute Genomics Platform"/>
            <consortium name="The Broad Institute Genome Sequencing Center for Infectious Disease"/>
            <person name="Wu L."/>
            <person name="Ma J."/>
        </authorList>
    </citation>
    <scope>NUCLEOTIDE SEQUENCE [LARGE SCALE GENOMIC DNA]</scope>
    <source>
        <strain evidence="8">CGMCC 1.15931</strain>
    </source>
</reference>
<dbReference type="InterPro" id="IPR011006">
    <property type="entry name" value="CheY-like_superfamily"/>
</dbReference>